<dbReference type="InterPro" id="IPR050272">
    <property type="entry name" value="Isochorismatase-like_hydrls"/>
</dbReference>
<dbReference type="PANTHER" id="PTHR43540">
    <property type="entry name" value="PEROXYUREIDOACRYLATE/UREIDOACRYLATE AMIDOHYDROLASE-RELATED"/>
    <property type="match status" value="1"/>
</dbReference>
<sequence>MEENQTRRALLIVDLQQDFVSPNGPFKDKYVKIDHIVSHLNNVLPRFRDSNGIVVWIKANYKNDQTESKSLVRPEGKQYENIPMNDTFLSGTHRSFPLCIPGTDGECFPSEVISLIKSDEDFIVTKTYYSAFTNTNLAEILKNVNEVHICGLLTNVCVQATTIDAFFHGYKVFVWIDCLGYRNEVSHRTALKKIRRWYATTIVSNQFNDQQVITTDSAILKPVLYFVNGSIPSWRVLMALYEKDIDFEGKPLQVMSKPKQTKSAEFLAINPRGLTPTFVDKDGTIIAESLAILYYLEEYYPSTRSLLPIEKAKHVQVMQRVQESQNLVDIYESLEAIVFKTLEHEQPSHKNSILEILEKINEELAFWEMYLTKNTFIACDQFTLADCAFYPVIASLIHRGLDINIFSRLKEYVNMIKIKPAAINSHPTDWTEKDGKISIFKVVNQIILDCNNKAD</sequence>
<evidence type="ECO:0000256" key="2">
    <source>
        <dbReference type="ARBA" id="ARBA00022801"/>
    </source>
</evidence>
<gene>
    <name evidence="5" type="ORF">EDS130_LOCUS5350</name>
    <name evidence="6" type="ORF">XAT740_LOCUS52252</name>
</gene>
<dbReference type="Proteomes" id="UP000663828">
    <property type="component" value="Unassembled WGS sequence"/>
</dbReference>
<protein>
    <submittedName>
        <fullName evidence="5">Uncharacterized protein</fullName>
    </submittedName>
</protein>
<evidence type="ECO:0000259" key="3">
    <source>
        <dbReference type="PROSITE" id="PS50404"/>
    </source>
</evidence>
<dbReference type="PANTHER" id="PTHR43540:SF6">
    <property type="entry name" value="ISOCHORISMATASE-LIKE DOMAIN-CONTAINING PROTEIN"/>
    <property type="match status" value="1"/>
</dbReference>
<dbReference type="Proteomes" id="UP000663852">
    <property type="component" value="Unassembled WGS sequence"/>
</dbReference>
<dbReference type="EMBL" id="CAJNOR010008560">
    <property type="protein sequence ID" value="CAF1634670.1"/>
    <property type="molecule type" value="Genomic_DNA"/>
</dbReference>
<dbReference type="SUPFAM" id="SSF47616">
    <property type="entry name" value="GST C-terminal domain-like"/>
    <property type="match status" value="1"/>
</dbReference>
<dbReference type="PROSITE" id="PS50404">
    <property type="entry name" value="GST_NTER"/>
    <property type="match status" value="1"/>
</dbReference>
<dbReference type="Pfam" id="PF00857">
    <property type="entry name" value="Isochorismatase"/>
    <property type="match status" value="1"/>
</dbReference>
<dbReference type="InterPro" id="IPR004045">
    <property type="entry name" value="Glutathione_S-Trfase_N"/>
</dbReference>
<accession>A0A813T9V5</accession>
<dbReference type="InterPro" id="IPR000868">
    <property type="entry name" value="Isochorismatase-like_dom"/>
</dbReference>
<dbReference type="Gene3D" id="3.40.30.10">
    <property type="entry name" value="Glutaredoxin"/>
    <property type="match status" value="1"/>
</dbReference>
<dbReference type="SFLD" id="SFLDS00019">
    <property type="entry name" value="Glutathione_Transferase_(cytos"/>
    <property type="match status" value="1"/>
</dbReference>
<evidence type="ECO:0000313" key="5">
    <source>
        <dbReference type="EMBL" id="CAF0810917.1"/>
    </source>
</evidence>
<evidence type="ECO:0000259" key="4">
    <source>
        <dbReference type="PROSITE" id="PS50405"/>
    </source>
</evidence>
<dbReference type="SUPFAM" id="SSF52499">
    <property type="entry name" value="Isochorismatase-like hydrolases"/>
    <property type="match status" value="1"/>
</dbReference>
<dbReference type="InterPro" id="IPR010987">
    <property type="entry name" value="Glutathione-S-Trfase_C-like"/>
</dbReference>
<comment type="similarity">
    <text evidence="1">Belongs to the isochorismatase family.</text>
</comment>
<evidence type="ECO:0000313" key="7">
    <source>
        <dbReference type="Proteomes" id="UP000663828"/>
    </source>
</evidence>
<evidence type="ECO:0000313" key="6">
    <source>
        <dbReference type="EMBL" id="CAF1634670.1"/>
    </source>
</evidence>
<dbReference type="InterPro" id="IPR004046">
    <property type="entry name" value="GST_C"/>
</dbReference>
<comment type="caution">
    <text evidence="5">The sequence shown here is derived from an EMBL/GenBank/DDBJ whole genome shotgun (WGS) entry which is preliminary data.</text>
</comment>
<keyword evidence="2" id="KW-0378">Hydrolase</keyword>
<dbReference type="SUPFAM" id="SSF52833">
    <property type="entry name" value="Thioredoxin-like"/>
    <property type="match status" value="1"/>
</dbReference>
<dbReference type="CDD" id="cd00570">
    <property type="entry name" value="GST_N_family"/>
    <property type="match status" value="1"/>
</dbReference>
<dbReference type="Pfam" id="PF00043">
    <property type="entry name" value="GST_C"/>
    <property type="match status" value="1"/>
</dbReference>
<reference evidence="5" key="1">
    <citation type="submission" date="2021-02" db="EMBL/GenBank/DDBJ databases">
        <authorList>
            <person name="Nowell W R."/>
        </authorList>
    </citation>
    <scope>NUCLEOTIDE SEQUENCE</scope>
</reference>
<feature type="domain" description="GST N-terminal" evidence="3">
    <location>
        <begin position="220"/>
        <end position="304"/>
    </location>
</feature>
<dbReference type="InterPro" id="IPR040079">
    <property type="entry name" value="Glutathione_S-Trfase"/>
</dbReference>
<dbReference type="AlphaFoldDB" id="A0A813T9V5"/>
<proteinExistence type="inferred from homology"/>
<dbReference type="GO" id="GO:0016787">
    <property type="term" value="F:hydrolase activity"/>
    <property type="evidence" value="ECO:0007669"/>
    <property type="project" value="UniProtKB-KW"/>
</dbReference>
<dbReference type="EMBL" id="CAJNOJ010000014">
    <property type="protein sequence ID" value="CAF0810917.1"/>
    <property type="molecule type" value="Genomic_DNA"/>
</dbReference>
<dbReference type="Gene3D" id="1.20.1050.10">
    <property type="match status" value="1"/>
</dbReference>
<keyword evidence="7" id="KW-1185">Reference proteome</keyword>
<evidence type="ECO:0000313" key="8">
    <source>
        <dbReference type="Proteomes" id="UP000663852"/>
    </source>
</evidence>
<dbReference type="InterPro" id="IPR036380">
    <property type="entry name" value="Isochorismatase-like_sf"/>
</dbReference>
<feature type="domain" description="GST C-terminal" evidence="4">
    <location>
        <begin position="307"/>
        <end position="437"/>
    </location>
</feature>
<dbReference type="Gene3D" id="3.40.50.850">
    <property type="entry name" value="Isochorismatase-like"/>
    <property type="match status" value="1"/>
</dbReference>
<dbReference type="SFLD" id="SFLDG00358">
    <property type="entry name" value="Main_(cytGST)"/>
    <property type="match status" value="1"/>
</dbReference>
<dbReference type="OrthoDB" id="2309723at2759"/>
<evidence type="ECO:0000256" key="1">
    <source>
        <dbReference type="ARBA" id="ARBA00006336"/>
    </source>
</evidence>
<dbReference type="PROSITE" id="PS50405">
    <property type="entry name" value="GST_CTER"/>
    <property type="match status" value="1"/>
</dbReference>
<dbReference type="Pfam" id="PF13409">
    <property type="entry name" value="GST_N_2"/>
    <property type="match status" value="1"/>
</dbReference>
<dbReference type="CDD" id="cd00299">
    <property type="entry name" value="GST_C_family"/>
    <property type="match status" value="1"/>
</dbReference>
<dbReference type="CDD" id="cd00431">
    <property type="entry name" value="cysteine_hydrolases"/>
    <property type="match status" value="1"/>
</dbReference>
<dbReference type="InterPro" id="IPR036282">
    <property type="entry name" value="Glutathione-S-Trfase_C_sf"/>
</dbReference>
<name>A0A813T9V5_ADIRI</name>
<dbReference type="InterPro" id="IPR036249">
    <property type="entry name" value="Thioredoxin-like_sf"/>
</dbReference>
<organism evidence="5 8">
    <name type="scientific">Adineta ricciae</name>
    <name type="common">Rotifer</name>
    <dbReference type="NCBI Taxonomy" id="249248"/>
    <lineage>
        <taxon>Eukaryota</taxon>
        <taxon>Metazoa</taxon>
        <taxon>Spiralia</taxon>
        <taxon>Gnathifera</taxon>
        <taxon>Rotifera</taxon>
        <taxon>Eurotatoria</taxon>
        <taxon>Bdelloidea</taxon>
        <taxon>Adinetida</taxon>
        <taxon>Adinetidae</taxon>
        <taxon>Adineta</taxon>
    </lineage>
</organism>